<dbReference type="EMBL" id="BRYB01000063">
    <property type="protein sequence ID" value="GMI21880.1"/>
    <property type="molecule type" value="Genomic_DNA"/>
</dbReference>
<feature type="transmembrane region" description="Helical" evidence="5">
    <location>
        <begin position="6"/>
        <end position="24"/>
    </location>
</feature>
<proteinExistence type="predicted"/>
<dbReference type="InterPro" id="IPR013057">
    <property type="entry name" value="AA_transpt_TM"/>
</dbReference>
<name>A0ABQ6M8W1_9STRA</name>
<keyword evidence="4 5" id="KW-0472">Membrane</keyword>
<dbReference type="Proteomes" id="UP001165060">
    <property type="component" value="Unassembled WGS sequence"/>
</dbReference>
<gene>
    <name evidence="7" type="ORF">TeGR_g13015</name>
</gene>
<reference evidence="7 8" key="1">
    <citation type="journal article" date="2023" name="Commun. Biol.">
        <title>Genome analysis of Parmales, the sister group of diatoms, reveals the evolutionary specialization of diatoms from phago-mixotrophs to photoautotrophs.</title>
        <authorList>
            <person name="Ban H."/>
            <person name="Sato S."/>
            <person name="Yoshikawa S."/>
            <person name="Yamada K."/>
            <person name="Nakamura Y."/>
            <person name="Ichinomiya M."/>
            <person name="Sato N."/>
            <person name="Blanc-Mathieu R."/>
            <person name="Endo H."/>
            <person name="Kuwata A."/>
            <person name="Ogata H."/>
        </authorList>
    </citation>
    <scope>NUCLEOTIDE SEQUENCE [LARGE SCALE GENOMIC DNA]</scope>
</reference>
<evidence type="ECO:0000256" key="2">
    <source>
        <dbReference type="ARBA" id="ARBA00022692"/>
    </source>
</evidence>
<evidence type="ECO:0000259" key="6">
    <source>
        <dbReference type="Pfam" id="PF01490"/>
    </source>
</evidence>
<comment type="subcellular location">
    <subcellularLocation>
        <location evidence="1">Membrane</location>
    </subcellularLocation>
</comment>
<evidence type="ECO:0000313" key="8">
    <source>
        <dbReference type="Proteomes" id="UP001165060"/>
    </source>
</evidence>
<evidence type="ECO:0000256" key="5">
    <source>
        <dbReference type="SAM" id="Phobius"/>
    </source>
</evidence>
<feature type="transmembrane region" description="Helical" evidence="5">
    <location>
        <begin position="45"/>
        <end position="65"/>
    </location>
</feature>
<organism evidence="7 8">
    <name type="scientific">Tetraparma gracilis</name>
    <dbReference type="NCBI Taxonomy" id="2962635"/>
    <lineage>
        <taxon>Eukaryota</taxon>
        <taxon>Sar</taxon>
        <taxon>Stramenopiles</taxon>
        <taxon>Ochrophyta</taxon>
        <taxon>Bolidophyceae</taxon>
        <taxon>Parmales</taxon>
        <taxon>Triparmaceae</taxon>
        <taxon>Tetraparma</taxon>
    </lineage>
</organism>
<keyword evidence="2 5" id="KW-0812">Transmembrane</keyword>
<keyword evidence="3 5" id="KW-1133">Transmembrane helix</keyword>
<sequence>MDHLVSLIGAFFGIPLSFIIPSICHTAVMDRDGTLSERKRFKNRLVAGFGVVVMFIASGATLASWNDVST</sequence>
<protein>
    <recommendedName>
        <fullName evidence="6">Amino acid transporter transmembrane domain-containing protein</fullName>
    </recommendedName>
</protein>
<dbReference type="Pfam" id="PF01490">
    <property type="entry name" value="Aa_trans"/>
    <property type="match status" value="1"/>
</dbReference>
<evidence type="ECO:0000256" key="3">
    <source>
        <dbReference type="ARBA" id="ARBA00022989"/>
    </source>
</evidence>
<feature type="domain" description="Amino acid transporter transmembrane" evidence="6">
    <location>
        <begin position="2"/>
        <end position="61"/>
    </location>
</feature>
<evidence type="ECO:0000256" key="1">
    <source>
        <dbReference type="ARBA" id="ARBA00004370"/>
    </source>
</evidence>
<evidence type="ECO:0000256" key="4">
    <source>
        <dbReference type="ARBA" id="ARBA00023136"/>
    </source>
</evidence>
<comment type="caution">
    <text evidence="7">The sequence shown here is derived from an EMBL/GenBank/DDBJ whole genome shotgun (WGS) entry which is preliminary data.</text>
</comment>
<accession>A0ABQ6M8W1</accession>
<evidence type="ECO:0000313" key="7">
    <source>
        <dbReference type="EMBL" id="GMI21880.1"/>
    </source>
</evidence>
<keyword evidence="8" id="KW-1185">Reference proteome</keyword>